<dbReference type="Proteomes" id="UP000324222">
    <property type="component" value="Unassembled WGS sequence"/>
</dbReference>
<proteinExistence type="predicted"/>
<accession>A0A5B7CKG3</accession>
<comment type="caution">
    <text evidence="2">The sequence shown here is derived from an EMBL/GenBank/DDBJ whole genome shotgun (WGS) entry which is preliminary data.</text>
</comment>
<sequence>MRSSTTITTTTNTTLNNNSNDKGCYFSQKHDVIGDLRSPVAAARHIVALLLHSPLHYFNFSVGREGPGRKDCRKKCAKER</sequence>
<dbReference type="EMBL" id="VSRR010000105">
    <property type="protein sequence ID" value="MPC10182.1"/>
    <property type="molecule type" value="Genomic_DNA"/>
</dbReference>
<name>A0A5B7CKG3_PORTR</name>
<evidence type="ECO:0000313" key="3">
    <source>
        <dbReference type="Proteomes" id="UP000324222"/>
    </source>
</evidence>
<evidence type="ECO:0000313" key="2">
    <source>
        <dbReference type="EMBL" id="MPC10182.1"/>
    </source>
</evidence>
<evidence type="ECO:0000256" key="1">
    <source>
        <dbReference type="SAM" id="MobiDB-lite"/>
    </source>
</evidence>
<dbReference type="AlphaFoldDB" id="A0A5B7CKG3"/>
<reference evidence="2 3" key="1">
    <citation type="submission" date="2019-05" db="EMBL/GenBank/DDBJ databases">
        <title>Another draft genome of Portunus trituberculatus and its Hox gene families provides insights of decapod evolution.</title>
        <authorList>
            <person name="Jeong J.-H."/>
            <person name="Song I."/>
            <person name="Kim S."/>
            <person name="Choi T."/>
            <person name="Kim D."/>
            <person name="Ryu S."/>
            <person name="Kim W."/>
        </authorList>
    </citation>
    <scope>NUCLEOTIDE SEQUENCE [LARGE SCALE GENOMIC DNA]</scope>
    <source>
        <tissue evidence="2">Muscle</tissue>
    </source>
</reference>
<organism evidence="2 3">
    <name type="scientific">Portunus trituberculatus</name>
    <name type="common">Swimming crab</name>
    <name type="synonym">Neptunus trituberculatus</name>
    <dbReference type="NCBI Taxonomy" id="210409"/>
    <lineage>
        <taxon>Eukaryota</taxon>
        <taxon>Metazoa</taxon>
        <taxon>Ecdysozoa</taxon>
        <taxon>Arthropoda</taxon>
        <taxon>Crustacea</taxon>
        <taxon>Multicrustacea</taxon>
        <taxon>Malacostraca</taxon>
        <taxon>Eumalacostraca</taxon>
        <taxon>Eucarida</taxon>
        <taxon>Decapoda</taxon>
        <taxon>Pleocyemata</taxon>
        <taxon>Brachyura</taxon>
        <taxon>Eubrachyura</taxon>
        <taxon>Portunoidea</taxon>
        <taxon>Portunidae</taxon>
        <taxon>Portuninae</taxon>
        <taxon>Portunus</taxon>
    </lineage>
</organism>
<protein>
    <submittedName>
        <fullName evidence="2">Uncharacterized protein</fullName>
    </submittedName>
</protein>
<keyword evidence="3" id="KW-1185">Reference proteome</keyword>
<gene>
    <name evidence="2" type="ORF">E2C01_002812</name>
</gene>
<feature type="region of interest" description="Disordered" evidence="1">
    <location>
        <begin position="1"/>
        <end position="20"/>
    </location>
</feature>